<organism evidence="1 2">
    <name type="scientific">Senna tora</name>
    <dbReference type="NCBI Taxonomy" id="362788"/>
    <lineage>
        <taxon>Eukaryota</taxon>
        <taxon>Viridiplantae</taxon>
        <taxon>Streptophyta</taxon>
        <taxon>Embryophyta</taxon>
        <taxon>Tracheophyta</taxon>
        <taxon>Spermatophyta</taxon>
        <taxon>Magnoliopsida</taxon>
        <taxon>eudicotyledons</taxon>
        <taxon>Gunneridae</taxon>
        <taxon>Pentapetalae</taxon>
        <taxon>rosids</taxon>
        <taxon>fabids</taxon>
        <taxon>Fabales</taxon>
        <taxon>Fabaceae</taxon>
        <taxon>Caesalpinioideae</taxon>
        <taxon>Cassia clade</taxon>
        <taxon>Senna</taxon>
    </lineage>
</organism>
<reference evidence="1" key="1">
    <citation type="submission" date="2020-09" db="EMBL/GenBank/DDBJ databases">
        <title>Genome-Enabled Discovery of Anthraquinone Biosynthesis in Senna tora.</title>
        <authorList>
            <person name="Kang S.-H."/>
            <person name="Pandey R.P."/>
            <person name="Lee C.-M."/>
            <person name="Sim J.-S."/>
            <person name="Jeong J.-T."/>
            <person name="Choi B.-S."/>
            <person name="Jung M."/>
            <person name="Ginzburg D."/>
            <person name="Zhao K."/>
            <person name="Won S.Y."/>
            <person name="Oh T.-J."/>
            <person name="Yu Y."/>
            <person name="Kim N.-H."/>
            <person name="Lee O.R."/>
            <person name="Lee T.-H."/>
            <person name="Bashyal P."/>
            <person name="Kim T.-S."/>
            <person name="Lee W.-H."/>
            <person name="Kawkins C."/>
            <person name="Kim C.-K."/>
            <person name="Kim J.S."/>
            <person name="Ahn B.O."/>
            <person name="Rhee S.Y."/>
            <person name="Sohng J.K."/>
        </authorList>
    </citation>
    <scope>NUCLEOTIDE SEQUENCE</scope>
    <source>
        <tissue evidence="1">Leaf</tissue>
    </source>
</reference>
<protein>
    <submittedName>
        <fullName evidence="1">Uncharacterized protein</fullName>
    </submittedName>
</protein>
<sequence length="40" mass="4433">MDGDGNELSRGEEAILKIRNEGKGLGADIGQDCQRKMQIW</sequence>
<dbReference type="EMBL" id="JAAIUW010000013">
    <property type="protein sequence ID" value="KAF7804087.1"/>
    <property type="molecule type" value="Genomic_DNA"/>
</dbReference>
<gene>
    <name evidence="1" type="ORF">G2W53_043198</name>
</gene>
<dbReference type="Proteomes" id="UP000634136">
    <property type="component" value="Unassembled WGS sequence"/>
</dbReference>
<comment type="caution">
    <text evidence="1">The sequence shown here is derived from an EMBL/GenBank/DDBJ whole genome shotgun (WGS) entry which is preliminary data.</text>
</comment>
<proteinExistence type="predicted"/>
<dbReference type="AlphaFoldDB" id="A0A834SID2"/>
<evidence type="ECO:0000313" key="1">
    <source>
        <dbReference type="EMBL" id="KAF7804087.1"/>
    </source>
</evidence>
<keyword evidence="2" id="KW-1185">Reference proteome</keyword>
<name>A0A834SID2_9FABA</name>
<accession>A0A834SID2</accession>
<evidence type="ECO:0000313" key="2">
    <source>
        <dbReference type="Proteomes" id="UP000634136"/>
    </source>
</evidence>